<evidence type="ECO:0000313" key="1">
    <source>
        <dbReference type="EMBL" id="KYG25611.1"/>
    </source>
</evidence>
<organism evidence="1 2">
    <name type="scientific">Alkalihalobacillus trypoxylicola</name>
    <dbReference type="NCBI Taxonomy" id="519424"/>
    <lineage>
        <taxon>Bacteria</taxon>
        <taxon>Bacillati</taxon>
        <taxon>Bacillota</taxon>
        <taxon>Bacilli</taxon>
        <taxon>Bacillales</taxon>
        <taxon>Bacillaceae</taxon>
        <taxon>Alkalihalobacillus</taxon>
    </lineage>
</organism>
<proteinExistence type="predicted"/>
<dbReference type="RefSeq" id="WP_061950374.1">
    <property type="nucleotide sequence ID" value="NZ_LTAO01000040.1"/>
</dbReference>
<gene>
    <name evidence="1" type="ORF">AZF04_14080</name>
</gene>
<dbReference type="STRING" id="519424.AZF04_14080"/>
<dbReference type="PROSITE" id="PS51257">
    <property type="entry name" value="PROKAR_LIPOPROTEIN"/>
    <property type="match status" value="1"/>
</dbReference>
<evidence type="ECO:0000313" key="2">
    <source>
        <dbReference type="Proteomes" id="UP000075806"/>
    </source>
</evidence>
<dbReference type="EMBL" id="LTAO01000040">
    <property type="protein sequence ID" value="KYG25611.1"/>
    <property type="molecule type" value="Genomic_DNA"/>
</dbReference>
<dbReference type="Proteomes" id="UP000075806">
    <property type="component" value="Unassembled WGS sequence"/>
</dbReference>
<protein>
    <submittedName>
        <fullName evidence="1">Uncharacterized protein</fullName>
    </submittedName>
</protein>
<sequence length="166" mass="18845">MKRFLQVASLVFLLVGCSDYGSVVTDTEIQENDTSVTSNTEGELKEENKKLMKELEEKPNVTSDQLRETMNLSLQIIQAMLETDYDYLESVTASNVTINQDDNSFTFEEHDQAFLQNIEFNTTDYSYHHAEEDGSIVVGFLINSSALEFIYEQNGDTYVLSSYATN</sequence>
<keyword evidence="2" id="KW-1185">Reference proteome</keyword>
<dbReference type="OrthoDB" id="2991203at2"/>
<comment type="caution">
    <text evidence="1">The sequence shown here is derived from an EMBL/GenBank/DDBJ whole genome shotgun (WGS) entry which is preliminary data.</text>
</comment>
<name>A0A162CN04_9BACI</name>
<accession>A0A162CN04</accession>
<dbReference type="AlphaFoldDB" id="A0A162CN04"/>
<reference evidence="1" key="1">
    <citation type="submission" date="2016-02" db="EMBL/GenBank/DDBJ databases">
        <title>Genome sequence of Bacillus trypoxylicola KCTC 13244(T).</title>
        <authorList>
            <person name="Jeong H."/>
            <person name="Park S.-H."/>
            <person name="Choi S.-K."/>
        </authorList>
    </citation>
    <scope>NUCLEOTIDE SEQUENCE [LARGE SCALE GENOMIC DNA]</scope>
    <source>
        <strain evidence="1">KCTC 13244</strain>
    </source>
</reference>